<name>F6SQ73_CIOIN</name>
<evidence type="ECO:0000313" key="1">
    <source>
        <dbReference type="Ensembl" id="ENSCINP00000006522.3"/>
    </source>
</evidence>
<dbReference type="AlphaFoldDB" id="F6SQ73"/>
<evidence type="ECO:0000313" key="2">
    <source>
        <dbReference type="Proteomes" id="UP000008144"/>
    </source>
</evidence>
<protein>
    <submittedName>
        <fullName evidence="1">Uncharacterized protein</fullName>
    </submittedName>
</protein>
<sequence>MVKKCLGILKQRNDITLKQIRILSIDEPTVRQLVEGFKKSAATGFESQAYSQTKTQSYSHNQYGAGKMNMNGQLSAFSQPQVHYRHPNPARDGNSSNNPMFSVSHVATRYCETVWLISVQPGYGNPKKFEYALPDTSLTQDCVDGIKHLFHRQMLFYINGNRMIECNLSLKRFHMDIQFDEGHVERILSDIRRLERRK</sequence>
<dbReference type="InParanoid" id="F6SQ73"/>
<dbReference type="Proteomes" id="UP000008144">
    <property type="component" value="Chromosome 9"/>
</dbReference>
<dbReference type="EMBL" id="EAAA01002859">
    <property type="status" value="NOT_ANNOTATED_CDS"/>
    <property type="molecule type" value="Genomic_DNA"/>
</dbReference>
<reference evidence="1" key="3">
    <citation type="submission" date="2025-08" db="UniProtKB">
        <authorList>
            <consortium name="Ensembl"/>
        </authorList>
    </citation>
    <scope>IDENTIFICATION</scope>
</reference>
<organism evidence="1 2">
    <name type="scientific">Ciona intestinalis</name>
    <name type="common">Transparent sea squirt</name>
    <name type="synonym">Ascidia intestinalis</name>
    <dbReference type="NCBI Taxonomy" id="7719"/>
    <lineage>
        <taxon>Eukaryota</taxon>
        <taxon>Metazoa</taxon>
        <taxon>Chordata</taxon>
        <taxon>Tunicata</taxon>
        <taxon>Ascidiacea</taxon>
        <taxon>Phlebobranchia</taxon>
        <taxon>Cionidae</taxon>
        <taxon>Ciona</taxon>
    </lineage>
</organism>
<reference evidence="1" key="2">
    <citation type="journal article" date="2008" name="Genome Biol.">
        <title>Improved genome assembly and evidence-based global gene model set for the chordate Ciona intestinalis: new insight into intron and operon populations.</title>
        <authorList>
            <person name="Satou Y."/>
            <person name="Mineta K."/>
            <person name="Ogasawara M."/>
            <person name="Sasakura Y."/>
            <person name="Shoguchi E."/>
            <person name="Ueno K."/>
            <person name="Yamada L."/>
            <person name="Matsumoto J."/>
            <person name="Wasserscheid J."/>
            <person name="Dewar K."/>
            <person name="Wiley G.B."/>
            <person name="Macmil S.L."/>
            <person name="Roe B.A."/>
            <person name="Zeller R.W."/>
            <person name="Hastings K.E."/>
            <person name="Lemaire P."/>
            <person name="Lindquist E."/>
            <person name="Endo T."/>
            <person name="Hotta K."/>
            <person name="Inaba K."/>
        </authorList>
    </citation>
    <scope>NUCLEOTIDE SEQUENCE [LARGE SCALE GENOMIC DNA]</scope>
    <source>
        <strain evidence="1">wild type</strain>
    </source>
</reference>
<reference evidence="2" key="1">
    <citation type="journal article" date="2002" name="Science">
        <title>The draft genome of Ciona intestinalis: insights into chordate and vertebrate origins.</title>
        <authorList>
            <person name="Dehal P."/>
            <person name="Satou Y."/>
            <person name="Campbell R.K."/>
            <person name="Chapman J."/>
            <person name="Degnan B."/>
            <person name="De Tomaso A."/>
            <person name="Davidson B."/>
            <person name="Di Gregorio A."/>
            <person name="Gelpke M."/>
            <person name="Goodstein D.M."/>
            <person name="Harafuji N."/>
            <person name="Hastings K.E."/>
            <person name="Ho I."/>
            <person name="Hotta K."/>
            <person name="Huang W."/>
            <person name="Kawashima T."/>
            <person name="Lemaire P."/>
            <person name="Martinez D."/>
            <person name="Meinertzhagen I.A."/>
            <person name="Necula S."/>
            <person name="Nonaka M."/>
            <person name="Putnam N."/>
            <person name="Rash S."/>
            <person name="Saiga H."/>
            <person name="Satake M."/>
            <person name="Terry A."/>
            <person name="Yamada L."/>
            <person name="Wang H.G."/>
            <person name="Awazu S."/>
            <person name="Azumi K."/>
            <person name="Boore J."/>
            <person name="Branno M."/>
            <person name="Chin-Bow S."/>
            <person name="DeSantis R."/>
            <person name="Doyle S."/>
            <person name="Francino P."/>
            <person name="Keys D.N."/>
            <person name="Haga S."/>
            <person name="Hayashi H."/>
            <person name="Hino K."/>
            <person name="Imai K.S."/>
            <person name="Inaba K."/>
            <person name="Kano S."/>
            <person name="Kobayashi K."/>
            <person name="Kobayashi M."/>
            <person name="Lee B.I."/>
            <person name="Makabe K.W."/>
            <person name="Manohar C."/>
            <person name="Matassi G."/>
            <person name="Medina M."/>
            <person name="Mochizuki Y."/>
            <person name="Mount S."/>
            <person name="Morishita T."/>
            <person name="Miura S."/>
            <person name="Nakayama A."/>
            <person name="Nishizaka S."/>
            <person name="Nomoto H."/>
            <person name="Ohta F."/>
            <person name="Oishi K."/>
            <person name="Rigoutsos I."/>
            <person name="Sano M."/>
            <person name="Sasaki A."/>
            <person name="Sasakura Y."/>
            <person name="Shoguchi E."/>
            <person name="Shin-i T."/>
            <person name="Spagnuolo A."/>
            <person name="Stainier D."/>
            <person name="Suzuki M.M."/>
            <person name="Tassy O."/>
            <person name="Takatori N."/>
            <person name="Tokuoka M."/>
            <person name="Yagi K."/>
            <person name="Yoshizaki F."/>
            <person name="Wada S."/>
            <person name="Zhang C."/>
            <person name="Hyatt P.D."/>
            <person name="Larimer F."/>
            <person name="Detter C."/>
            <person name="Doggett N."/>
            <person name="Glavina T."/>
            <person name="Hawkins T."/>
            <person name="Richardson P."/>
            <person name="Lucas S."/>
            <person name="Kohara Y."/>
            <person name="Levine M."/>
            <person name="Satoh N."/>
            <person name="Rokhsar D.S."/>
        </authorList>
    </citation>
    <scope>NUCLEOTIDE SEQUENCE [LARGE SCALE GENOMIC DNA]</scope>
</reference>
<reference evidence="1" key="4">
    <citation type="submission" date="2025-09" db="UniProtKB">
        <authorList>
            <consortium name="Ensembl"/>
        </authorList>
    </citation>
    <scope>IDENTIFICATION</scope>
</reference>
<keyword evidence="2" id="KW-1185">Reference proteome</keyword>
<dbReference type="HOGENOM" id="CLU_1377678_0_0_1"/>
<dbReference type="Ensembl" id="ENSCINT00000006522.3">
    <property type="protein sequence ID" value="ENSCINP00000006522.3"/>
    <property type="gene ID" value="ENSCING00000003197.3"/>
</dbReference>
<accession>F6SQ73</accession>
<proteinExistence type="predicted"/>